<dbReference type="KEGG" id="orp:MOP44_06290"/>
<sequence length="360" mass="37144">MFSETPRKFPCSRSRNGIVVAALAFGAVSMAMSQERSPLILTSTNDPANNAVVVFKLDTHGTPSLSASQIVPTGAKGGASGNAGILQFQGEFGAVANFGSNSVTQLVRRGDWVAPARTIQLASDCTGPDSVALNHDEMYVVGATCAESHSWPSGHLDGAVVPLTDNSAGQIVAGKTWAAVTMKSGTVLQLGLSGHERELNGSSNAIDLPADANDTPLGAAFWGDVLGFTPAHSPDSFAIVDPDRNVYPIAGPSPAFPTNAPCWVAKGPKSLWYTANSPGHAISIFFSDNKGGAFYKSVPVPGVPTDITVSPDQNWLAVIYTASGAAHVAVFSIDNYGNLDLAAISPAVGAAQFNGVAFSQ</sequence>
<dbReference type="Gene3D" id="2.130.10.10">
    <property type="entry name" value="YVTN repeat-like/Quinoprotein amine dehydrogenase"/>
    <property type="match status" value="1"/>
</dbReference>
<dbReference type="Proteomes" id="UP001059380">
    <property type="component" value="Chromosome"/>
</dbReference>
<evidence type="ECO:0000313" key="2">
    <source>
        <dbReference type="Proteomes" id="UP001059380"/>
    </source>
</evidence>
<evidence type="ECO:0000313" key="1">
    <source>
        <dbReference type="EMBL" id="UWZ85546.1"/>
    </source>
</evidence>
<name>A0A9J7BUV8_9BACT</name>
<dbReference type="SUPFAM" id="SSF69322">
    <property type="entry name" value="Tricorn protease domain 2"/>
    <property type="match status" value="1"/>
</dbReference>
<organism evidence="1 2">
    <name type="scientific">Occallatibacter riparius</name>
    <dbReference type="NCBI Taxonomy" id="1002689"/>
    <lineage>
        <taxon>Bacteria</taxon>
        <taxon>Pseudomonadati</taxon>
        <taxon>Acidobacteriota</taxon>
        <taxon>Terriglobia</taxon>
        <taxon>Terriglobales</taxon>
        <taxon>Acidobacteriaceae</taxon>
        <taxon>Occallatibacter</taxon>
    </lineage>
</organism>
<dbReference type="EMBL" id="CP093313">
    <property type="protein sequence ID" value="UWZ85546.1"/>
    <property type="molecule type" value="Genomic_DNA"/>
</dbReference>
<proteinExistence type="predicted"/>
<protein>
    <submittedName>
        <fullName evidence="1">Uncharacterized protein</fullName>
    </submittedName>
</protein>
<gene>
    <name evidence="1" type="ORF">MOP44_06290</name>
</gene>
<reference evidence="1" key="1">
    <citation type="submission" date="2021-04" db="EMBL/GenBank/DDBJ databases">
        <title>Phylogenetic analysis of Acidobacteriaceae.</title>
        <authorList>
            <person name="Qiu L."/>
            <person name="Zhang Q."/>
        </authorList>
    </citation>
    <scope>NUCLEOTIDE SEQUENCE</scope>
    <source>
        <strain evidence="1">DSM 25168</strain>
    </source>
</reference>
<dbReference type="RefSeq" id="WP_260795104.1">
    <property type="nucleotide sequence ID" value="NZ_CP093313.1"/>
</dbReference>
<dbReference type="InterPro" id="IPR015943">
    <property type="entry name" value="WD40/YVTN_repeat-like_dom_sf"/>
</dbReference>
<accession>A0A9J7BUV8</accession>
<keyword evidence="2" id="KW-1185">Reference proteome</keyword>
<dbReference type="AlphaFoldDB" id="A0A9J7BUV8"/>